<accession>A0A3A1QLX7</accession>
<dbReference type="Proteomes" id="UP000265801">
    <property type="component" value="Unassembled WGS sequence"/>
</dbReference>
<reference evidence="1 2" key="1">
    <citation type="submission" date="2018-09" db="EMBL/GenBank/DDBJ databases">
        <title>Bacillus saliacetes sp. nov., isolated from Thai shrimp paste (Ka-pi).</title>
        <authorList>
            <person name="Daroonpunt R."/>
            <person name="Tanasupawat S."/>
            <person name="Yiamsombut S."/>
        </authorList>
    </citation>
    <scope>NUCLEOTIDE SEQUENCE [LARGE SCALE GENOMIC DNA]</scope>
    <source>
        <strain evidence="1 2">SKP7-4</strain>
    </source>
</reference>
<evidence type="ECO:0000313" key="2">
    <source>
        <dbReference type="Proteomes" id="UP000265801"/>
    </source>
</evidence>
<dbReference type="EMBL" id="QXIR01000053">
    <property type="protein sequence ID" value="RIW27623.1"/>
    <property type="molecule type" value="Genomic_DNA"/>
</dbReference>
<gene>
    <name evidence="1" type="ORF">D3H55_22810</name>
</gene>
<protein>
    <submittedName>
        <fullName evidence="1">Uncharacterized protein</fullName>
    </submittedName>
</protein>
<name>A0A3A1QLX7_9BACI</name>
<comment type="caution">
    <text evidence="1">The sequence shown here is derived from an EMBL/GenBank/DDBJ whole genome shotgun (WGS) entry which is preliminary data.</text>
</comment>
<dbReference type="OrthoDB" id="2990028at2"/>
<evidence type="ECO:0000313" key="1">
    <source>
        <dbReference type="EMBL" id="RIW27623.1"/>
    </source>
</evidence>
<organism evidence="1 2">
    <name type="scientific">Bacillus salacetis</name>
    <dbReference type="NCBI Taxonomy" id="2315464"/>
    <lineage>
        <taxon>Bacteria</taxon>
        <taxon>Bacillati</taxon>
        <taxon>Bacillota</taxon>
        <taxon>Bacilli</taxon>
        <taxon>Bacillales</taxon>
        <taxon>Bacillaceae</taxon>
        <taxon>Bacillus</taxon>
    </lineage>
</organism>
<keyword evidence="2" id="KW-1185">Reference proteome</keyword>
<sequence>MATKIVLRHEEEFRSYLMNKSNNQRVIADCISRCRRVQKHEGDLAEHFWDDRGSSLMKRLSYSMEEANKGISPKHSIEIKGSNGFKSMYEGTHSLHNAVKQYLDFMKSNR</sequence>
<dbReference type="AlphaFoldDB" id="A0A3A1QLX7"/>
<dbReference type="RefSeq" id="WP_119549625.1">
    <property type="nucleotide sequence ID" value="NZ_QXIR01000053.1"/>
</dbReference>
<proteinExistence type="predicted"/>